<sequence length="277" mass="29665">MKLVITGSSGVVGRALVRSALAHTAHTLLLVDVLPPAERLTDPRVEYITADLLDYDVFLGLLQGAGGLVHLAGYPNPRLAGAAKTHNTNTSLSYNALCGAAEAGVSKVVLASSINAIGGAWSPGEPHYDYFPVDESHAASPSDAYSLSKQLAEVQADSVARAHAWMSITCLRLHAVLPEGSRVDSAERSRKDLWGWTEPAEAARACLLALEVPWKGSEAVFIVMPTHRAAEEDAHELKERFWPGVEVRTESGRLEGKQGFYDCSKAERVLGWKAGAA</sequence>
<evidence type="ECO:0000256" key="1">
    <source>
        <dbReference type="ARBA" id="ARBA00007637"/>
    </source>
</evidence>
<dbReference type="EMBL" id="KV417275">
    <property type="protein sequence ID" value="KZO98575.1"/>
    <property type="molecule type" value="Genomic_DNA"/>
</dbReference>
<feature type="domain" description="NAD-dependent epimerase/dehydratase" evidence="4">
    <location>
        <begin position="4"/>
        <end position="180"/>
    </location>
</feature>
<evidence type="ECO:0000256" key="2">
    <source>
        <dbReference type="ARBA" id="ARBA00023002"/>
    </source>
</evidence>
<evidence type="ECO:0000256" key="3">
    <source>
        <dbReference type="ARBA" id="ARBA00023027"/>
    </source>
</evidence>
<dbReference type="STRING" id="1330018.A0A167PA41"/>
<dbReference type="AlphaFoldDB" id="A0A167PA41"/>
<dbReference type="InterPro" id="IPR036291">
    <property type="entry name" value="NAD(P)-bd_dom_sf"/>
</dbReference>
<protein>
    <submittedName>
        <fullName evidence="5">NAD(P)-binding protein</fullName>
    </submittedName>
</protein>
<keyword evidence="3" id="KW-0520">NAD</keyword>
<keyword evidence="2" id="KW-0560">Oxidoreductase</keyword>
<organism evidence="5 6">
    <name type="scientific">Calocera viscosa (strain TUFC12733)</name>
    <dbReference type="NCBI Taxonomy" id="1330018"/>
    <lineage>
        <taxon>Eukaryota</taxon>
        <taxon>Fungi</taxon>
        <taxon>Dikarya</taxon>
        <taxon>Basidiomycota</taxon>
        <taxon>Agaricomycotina</taxon>
        <taxon>Dacrymycetes</taxon>
        <taxon>Dacrymycetales</taxon>
        <taxon>Dacrymycetaceae</taxon>
        <taxon>Calocera</taxon>
    </lineage>
</organism>
<comment type="similarity">
    <text evidence="1">Belongs to the NAD(P)-dependent epimerase/dehydratase family.</text>
</comment>
<dbReference type="OrthoDB" id="202470at2759"/>
<dbReference type="InterPro" id="IPR001509">
    <property type="entry name" value="Epimerase_deHydtase"/>
</dbReference>
<evidence type="ECO:0000313" key="6">
    <source>
        <dbReference type="Proteomes" id="UP000076738"/>
    </source>
</evidence>
<reference evidence="5 6" key="1">
    <citation type="journal article" date="2016" name="Mol. Biol. Evol.">
        <title>Comparative Genomics of Early-Diverging Mushroom-Forming Fungi Provides Insights into the Origins of Lignocellulose Decay Capabilities.</title>
        <authorList>
            <person name="Nagy L.G."/>
            <person name="Riley R."/>
            <person name="Tritt A."/>
            <person name="Adam C."/>
            <person name="Daum C."/>
            <person name="Floudas D."/>
            <person name="Sun H."/>
            <person name="Yadav J.S."/>
            <person name="Pangilinan J."/>
            <person name="Larsson K.H."/>
            <person name="Matsuura K."/>
            <person name="Barry K."/>
            <person name="Labutti K."/>
            <person name="Kuo R."/>
            <person name="Ohm R.A."/>
            <person name="Bhattacharya S.S."/>
            <person name="Shirouzu T."/>
            <person name="Yoshinaga Y."/>
            <person name="Martin F.M."/>
            <person name="Grigoriev I.V."/>
            <person name="Hibbett D.S."/>
        </authorList>
    </citation>
    <scope>NUCLEOTIDE SEQUENCE [LARGE SCALE GENOMIC DNA]</scope>
    <source>
        <strain evidence="5 6">TUFC12733</strain>
    </source>
</reference>
<dbReference type="Gene3D" id="3.40.50.720">
    <property type="entry name" value="NAD(P)-binding Rossmann-like Domain"/>
    <property type="match status" value="1"/>
</dbReference>
<keyword evidence="6" id="KW-1185">Reference proteome</keyword>
<proteinExistence type="inferred from homology"/>
<dbReference type="GO" id="GO:0016491">
    <property type="term" value="F:oxidoreductase activity"/>
    <property type="evidence" value="ECO:0007669"/>
    <property type="project" value="UniProtKB-KW"/>
</dbReference>
<dbReference type="Pfam" id="PF01370">
    <property type="entry name" value="Epimerase"/>
    <property type="match status" value="1"/>
</dbReference>
<dbReference type="PANTHER" id="PTHR43103:SF5">
    <property type="entry name" value="4-EPIMERASE, PUTATIVE (AFU_ORTHOLOGUE AFUA_7G00360)-RELATED"/>
    <property type="match status" value="1"/>
</dbReference>
<evidence type="ECO:0000259" key="4">
    <source>
        <dbReference type="Pfam" id="PF01370"/>
    </source>
</evidence>
<dbReference type="Proteomes" id="UP000076738">
    <property type="component" value="Unassembled WGS sequence"/>
</dbReference>
<evidence type="ECO:0000313" key="5">
    <source>
        <dbReference type="EMBL" id="KZO98575.1"/>
    </source>
</evidence>
<dbReference type="PANTHER" id="PTHR43103">
    <property type="entry name" value="NUCLEOSIDE-DIPHOSPHATE-SUGAR EPIMERASE"/>
    <property type="match status" value="1"/>
</dbReference>
<name>A0A167PA41_CALVF</name>
<gene>
    <name evidence="5" type="ORF">CALVIDRAFT_28448</name>
</gene>
<accession>A0A167PA41</accession>
<dbReference type="SUPFAM" id="SSF51735">
    <property type="entry name" value="NAD(P)-binding Rossmann-fold domains"/>
    <property type="match status" value="1"/>
</dbReference>